<proteinExistence type="predicted"/>
<accession>F2BDV0</accession>
<name>F2BDV0_9NEIS</name>
<dbReference type="Proteomes" id="UP000004105">
    <property type="component" value="Unassembled WGS sequence"/>
</dbReference>
<evidence type="ECO:0000313" key="1">
    <source>
        <dbReference type="EMBL" id="EGF10269.1"/>
    </source>
</evidence>
<gene>
    <name evidence="1" type="ORF">HMPREF9123_1906</name>
</gene>
<organism evidence="1 2">
    <name type="scientific">Neisseria bacilliformis ATCC BAA-1200</name>
    <dbReference type="NCBI Taxonomy" id="888742"/>
    <lineage>
        <taxon>Bacteria</taxon>
        <taxon>Pseudomonadati</taxon>
        <taxon>Pseudomonadota</taxon>
        <taxon>Betaproteobacteria</taxon>
        <taxon>Neisseriales</taxon>
        <taxon>Neisseriaceae</taxon>
        <taxon>Neisseria</taxon>
    </lineage>
</organism>
<protein>
    <submittedName>
        <fullName evidence="1">Uncharacterized protein</fullName>
    </submittedName>
</protein>
<comment type="caution">
    <text evidence="1">The sequence shown here is derived from an EMBL/GenBank/DDBJ whole genome shotgun (WGS) entry which is preliminary data.</text>
</comment>
<reference evidence="1 2" key="1">
    <citation type="submission" date="2011-02" db="EMBL/GenBank/DDBJ databases">
        <authorList>
            <person name="Muzny D."/>
            <person name="Qin X."/>
            <person name="Deng J."/>
            <person name="Jiang H."/>
            <person name="Liu Y."/>
            <person name="Qu J."/>
            <person name="Song X.-Z."/>
            <person name="Zhang L."/>
            <person name="Thornton R."/>
            <person name="Coyle M."/>
            <person name="Francisco L."/>
            <person name="Jackson L."/>
            <person name="Javaid M."/>
            <person name="Korchina V."/>
            <person name="Kovar C."/>
            <person name="Mata R."/>
            <person name="Mathew T."/>
            <person name="Ngo R."/>
            <person name="Nguyen L."/>
            <person name="Nguyen N."/>
            <person name="Okwuonu G."/>
            <person name="Ongeri F."/>
            <person name="Pham C."/>
            <person name="Simmons D."/>
            <person name="Wilczek-Boney K."/>
            <person name="Hale W."/>
            <person name="Jakkamsetti A."/>
            <person name="Pham P."/>
            <person name="Ruth R."/>
            <person name="San Lucas F."/>
            <person name="Warren J."/>
            <person name="Zhang J."/>
            <person name="Zhao Z."/>
            <person name="Zhou C."/>
            <person name="Zhu D."/>
            <person name="Lee S."/>
            <person name="Bess C."/>
            <person name="Blankenburg K."/>
            <person name="Forbes L."/>
            <person name="Fu Q."/>
            <person name="Gubbala S."/>
            <person name="Hirani K."/>
            <person name="Jayaseelan J.C."/>
            <person name="Lara F."/>
            <person name="Munidasa M."/>
            <person name="Palculict T."/>
            <person name="Patil S."/>
            <person name="Pu L.-L."/>
            <person name="Saada N."/>
            <person name="Tang L."/>
            <person name="Weissenberger G."/>
            <person name="Zhu Y."/>
            <person name="Hemphill L."/>
            <person name="Shang Y."/>
            <person name="Youmans B."/>
            <person name="Ayvaz T."/>
            <person name="Ross M."/>
            <person name="Santibanez J."/>
            <person name="Aqrawi P."/>
            <person name="Gross S."/>
            <person name="Joshi V."/>
            <person name="Fowler G."/>
            <person name="Nazareth L."/>
            <person name="Reid J."/>
            <person name="Worley K."/>
            <person name="Petrosino J."/>
            <person name="Highlander S."/>
            <person name="Gibbs R."/>
        </authorList>
    </citation>
    <scope>NUCLEOTIDE SEQUENCE [LARGE SCALE GENOMIC DNA]</scope>
    <source>
        <strain evidence="1 2">ATCC BAA-1200</strain>
    </source>
</reference>
<sequence length="47" mass="5273">MQHTLIPPSDLQKTPFPLRLRPLSGRGGGNAVFTIFSTKQIRQIQIL</sequence>
<keyword evidence="2" id="KW-1185">Reference proteome</keyword>
<evidence type="ECO:0000313" key="2">
    <source>
        <dbReference type="Proteomes" id="UP000004105"/>
    </source>
</evidence>
<dbReference type="EMBL" id="AFAY01000042">
    <property type="protein sequence ID" value="EGF10269.1"/>
    <property type="molecule type" value="Genomic_DNA"/>
</dbReference>
<dbReference type="AlphaFoldDB" id="F2BDV0"/>
<dbReference type="HOGENOM" id="CLU_3170603_0_0_4"/>